<keyword evidence="6" id="KW-1185">Reference proteome</keyword>
<protein>
    <submittedName>
        <fullName evidence="5">LuxR family transcriptional regulator</fullName>
    </submittedName>
</protein>
<feature type="domain" description="HTH luxR-type" evidence="4">
    <location>
        <begin position="216"/>
        <end position="280"/>
    </location>
</feature>
<dbReference type="PANTHER" id="PTHR44688:SF16">
    <property type="entry name" value="DNA-BINDING TRANSCRIPTIONAL ACTIVATOR DEVR_DOSR"/>
    <property type="match status" value="1"/>
</dbReference>
<dbReference type="InterPro" id="IPR000792">
    <property type="entry name" value="Tscrpt_reg_LuxR_C"/>
</dbReference>
<dbReference type="GO" id="GO:0006355">
    <property type="term" value="P:regulation of DNA-templated transcription"/>
    <property type="evidence" value="ECO:0007669"/>
    <property type="project" value="InterPro"/>
</dbReference>
<evidence type="ECO:0000259" key="4">
    <source>
        <dbReference type="PROSITE" id="PS50043"/>
    </source>
</evidence>
<dbReference type="SUPFAM" id="SSF46894">
    <property type="entry name" value="C-terminal effector domain of the bipartite response regulators"/>
    <property type="match status" value="1"/>
</dbReference>
<dbReference type="PANTHER" id="PTHR44688">
    <property type="entry name" value="DNA-BINDING TRANSCRIPTIONAL ACTIVATOR DEVR_DOSR"/>
    <property type="match status" value="1"/>
</dbReference>
<dbReference type="Gene3D" id="1.10.10.10">
    <property type="entry name" value="Winged helix-like DNA-binding domain superfamily/Winged helix DNA-binding domain"/>
    <property type="match status" value="1"/>
</dbReference>
<evidence type="ECO:0000256" key="2">
    <source>
        <dbReference type="ARBA" id="ARBA00023125"/>
    </source>
</evidence>
<evidence type="ECO:0000313" key="6">
    <source>
        <dbReference type="Proteomes" id="UP000011744"/>
    </source>
</evidence>
<accession>M3A6T0</accession>
<dbReference type="AlphaFoldDB" id="M3A6T0"/>
<evidence type="ECO:0000256" key="1">
    <source>
        <dbReference type="ARBA" id="ARBA00023015"/>
    </source>
</evidence>
<keyword evidence="2" id="KW-0238">DNA-binding</keyword>
<dbReference type="PROSITE" id="PS50043">
    <property type="entry name" value="HTH_LUXR_2"/>
    <property type="match status" value="1"/>
</dbReference>
<dbReference type="PROSITE" id="PS00622">
    <property type="entry name" value="HTH_LUXR_1"/>
    <property type="match status" value="1"/>
</dbReference>
<dbReference type="STRING" id="1244869.H261_17950"/>
<dbReference type="EMBL" id="AONQ01000062">
    <property type="protein sequence ID" value="EME68513.1"/>
    <property type="molecule type" value="Genomic_DNA"/>
</dbReference>
<evidence type="ECO:0000313" key="5">
    <source>
        <dbReference type="EMBL" id="EME68513.1"/>
    </source>
</evidence>
<dbReference type="InterPro" id="IPR036388">
    <property type="entry name" value="WH-like_DNA-bd_sf"/>
</dbReference>
<dbReference type="eggNOG" id="COG2197">
    <property type="taxonomic scope" value="Bacteria"/>
</dbReference>
<dbReference type="SMART" id="SM00421">
    <property type="entry name" value="HTH_LUXR"/>
    <property type="match status" value="1"/>
</dbReference>
<name>M3A6T0_9PROT</name>
<keyword evidence="3" id="KW-0804">Transcription</keyword>
<dbReference type="RefSeq" id="WP_008620260.1">
    <property type="nucleotide sequence ID" value="NZ_AONQ01000062.1"/>
</dbReference>
<reference evidence="5 6" key="1">
    <citation type="journal article" date="2014" name="Genome Announc.">
        <title>Draft Genome Sequence of Magnetospirillum sp. Strain SO-1, a Freshwater Magnetotactic Bacterium Isolated from the Ol'khovka River, Russia.</title>
        <authorList>
            <person name="Grouzdev D.S."/>
            <person name="Dziuba M.V."/>
            <person name="Sukhacheva M.S."/>
            <person name="Mardanov A.V."/>
            <person name="Beletskiy A.V."/>
            <person name="Kuznetsov B.B."/>
            <person name="Skryabin K.G."/>
        </authorList>
    </citation>
    <scope>NUCLEOTIDE SEQUENCE [LARGE SCALE GENOMIC DNA]</scope>
    <source>
        <strain evidence="5 6">SO-1</strain>
    </source>
</reference>
<dbReference type="GO" id="GO:0003677">
    <property type="term" value="F:DNA binding"/>
    <property type="evidence" value="ECO:0007669"/>
    <property type="project" value="UniProtKB-KW"/>
</dbReference>
<comment type="caution">
    <text evidence="5">The sequence shown here is derived from an EMBL/GenBank/DDBJ whole genome shotgun (WGS) entry which is preliminary data.</text>
</comment>
<sequence>METPISLMGRPSSADWQDYSEIAARTGDGDLSRRLAAVIAAIGQERFETRLADLLGAAANLDQINVVSLEGERTRPLFSWHRASPEMASVLVGQYVSERFFQRDPTLDRLTRSKRQGLRLGLMRRGQIEDDWYRRHFFDDAQLEGKLSILDQGQTHAIYQNYYFAAGTEAFSLQEVENLARLAETASQCVLRHQELRSPPATAPARPDPAAVSRILDRRAPSLAVREREVCSRIVTGYTTEAIALDLGITANSVATYRKRAYAKLGICSQHQLFLLCLDT</sequence>
<dbReference type="InterPro" id="IPR016032">
    <property type="entry name" value="Sig_transdc_resp-reg_C-effctor"/>
</dbReference>
<organism evidence="5 6">
    <name type="scientific">Paramagnetospirillum caucaseum</name>
    <dbReference type="NCBI Taxonomy" id="1244869"/>
    <lineage>
        <taxon>Bacteria</taxon>
        <taxon>Pseudomonadati</taxon>
        <taxon>Pseudomonadota</taxon>
        <taxon>Alphaproteobacteria</taxon>
        <taxon>Rhodospirillales</taxon>
        <taxon>Magnetospirillaceae</taxon>
        <taxon>Paramagnetospirillum</taxon>
    </lineage>
</organism>
<gene>
    <name evidence="5" type="ORF">H261_17950</name>
</gene>
<proteinExistence type="predicted"/>
<dbReference type="Pfam" id="PF00196">
    <property type="entry name" value="GerE"/>
    <property type="match status" value="1"/>
</dbReference>
<keyword evidence="1" id="KW-0805">Transcription regulation</keyword>
<dbReference type="PATRIC" id="fig|1244869.3.peg.3589"/>
<evidence type="ECO:0000256" key="3">
    <source>
        <dbReference type="ARBA" id="ARBA00023163"/>
    </source>
</evidence>
<dbReference type="Proteomes" id="UP000011744">
    <property type="component" value="Unassembled WGS sequence"/>
</dbReference>